<dbReference type="PANTHER" id="PTHR46124">
    <property type="entry name" value="D-AMINOACYL-TRNA DEACYLASE"/>
    <property type="match status" value="1"/>
</dbReference>
<proteinExistence type="inferred from homology"/>
<keyword evidence="2" id="KW-0479">Metal-binding</keyword>
<dbReference type="Proteomes" id="UP001330434">
    <property type="component" value="Chromosome"/>
</dbReference>
<evidence type="ECO:0000256" key="1">
    <source>
        <dbReference type="ARBA" id="ARBA00009275"/>
    </source>
</evidence>
<dbReference type="InterPro" id="IPR018228">
    <property type="entry name" value="DNase_TatD-rel_CS"/>
</dbReference>
<dbReference type="EMBL" id="CP133270">
    <property type="protein sequence ID" value="WVX66463.1"/>
    <property type="molecule type" value="Genomic_DNA"/>
</dbReference>
<evidence type="ECO:0000313" key="5">
    <source>
        <dbReference type="Proteomes" id="UP001330434"/>
    </source>
</evidence>
<dbReference type="InterPro" id="IPR015991">
    <property type="entry name" value="TatD/YcfH-like"/>
</dbReference>
<dbReference type="PANTHER" id="PTHR46124:SF2">
    <property type="entry name" value="D-AMINOACYL-TRNA DEACYLASE"/>
    <property type="match status" value="1"/>
</dbReference>
<dbReference type="Gene3D" id="3.20.20.140">
    <property type="entry name" value="Metal-dependent hydrolases"/>
    <property type="match status" value="1"/>
</dbReference>
<evidence type="ECO:0000256" key="3">
    <source>
        <dbReference type="ARBA" id="ARBA00022801"/>
    </source>
</evidence>
<name>A0ABZ2C462_9PROT</name>
<protein>
    <submittedName>
        <fullName evidence="4">TatD family hydrolase</fullName>
    </submittedName>
</protein>
<sequence>MTLVDSHCHLDYAPMIEDVSGTIARAEKMGVGGFLTICTELEKIPTLIKIAESAPNIWATVGTHPHESEPDLKHFENLKKILEETLLHPKMVGLGETGLDYYYEHSPKEPQKNCFAKHIEVAVQKDIPLIVHTRDAEHDTMDLLKSLGQGKVRGVMHCFSGSEWLLKEALDLGFYISYSGIITFKKAEELRRLVGITPLERMLVETDAPYLTPEPHRGKPNEPANVVFTAERVAAIKDVNLDLVASKTTANFFSLFTKAKS</sequence>
<keyword evidence="5" id="KW-1185">Reference proteome</keyword>
<dbReference type="PROSITE" id="PS01137">
    <property type="entry name" value="TATD_1"/>
    <property type="match status" value="1"/>
</dbReference>
<evidence type="ECO:0000313" key="4">
    <source>
        <dbReference type="EMBL" id="WVX66463.1"/>
    </source>
</evidence>
<dbReference type="NCBIfam" id="TIGR00010">
    <property type="entry name" value="YchF/TatD family DNA exonuclease"/>
    <property type="match status" value="1"/>
</dbReference>
<organism evidence="4 5">
    <name type="scientific">Candidatus Bealeia paramacronuclearis</name>
    <dbReference type="NCBI Taxonomy" id="1921001"/>
    <lineage>
        <taxon>Bacteria</taxon>
        <taxon>Pseudomonadati</taxon>
        <taxon>Pseudomonadota</taxon>
        <taxon>Alphaproteobacteria</taxon>
        <taxon>Holosporales</taxon>
        <taxon>Holosporaceae</taxon>
        <taxon>Candidatus Bealeia</taxon>
    </lineage>
</organism>
<gene>
    <name evidence="4" type="ORF">Bealeia1_00641</name>
</gene>
<dbReference type="CDD" id="cd01310">
    <property type="entry name" value="TatD_DNAse"/>
    <property type="match status" value="1"/>
</dbReference>
<dbReference type="RefSeq" id="WP_331255328.1">
    <property type="nucleotide sequence ID" value="NZ_CP133270.1"/>
</dbReference>
<dbReference type="Pfam" id="PF01026">
    <property type="entry name" value="TatD_DNase"/>
    <property type="match status" value="1"/>
</dbReference>
<accession>A0ABZ2C462</accession>
<keyword evidence="3 4" id="KW-0378">Hydrolase</keyword>
<dbReference type="SUPFAM" id="SSF51556">
    <property type="entry name" value="Metallo-dependent hydrolases"/>
    <property type="match status" value="1"/>
</dbReference>
<evidence type="ECO:0000256" key="2">
    <source>
        <dbReference type="ARBA" id="ARBA00022723"/>
    </source>
</evidence>
<dbReference type="InterPro" id="IPR032466">
    <property type="entry name" value="Metal_Hydrolase"/>
</dbReference>
<dbReference type="PIRSF" id="PIRSF005902">
    <property type="entry name" value="DNase_TatD"/>
    <property type="match status" value="1"/>
</dbReference>
<dbReference type="GO" id="GO:0016787">
    <property type="term" value="F:hydrolase activity"/>
    <property type="evidence" value="ECO:0007669"/>
    <property type="project" value="UniProtKB-KW"/>
</dbReference>
<comment type="similarity">
    <text evidence="1">Belongs to the metallo-dependent hydrolases superfamily. TatD-type hydrolase family.</text>
</comment>
<dbReference type="InterPro" id="IPR001130">
    <property type="entry name" value="TatD-like"/>
</dbReference>
<reference evidence="4 5" key="1">
    <citation type="journal article" date="2024" name="Environ. Microbiol.">
        <title>Novel evolutionary insights on the interactions of the Holosporales (Alphaproteobacteria) with eukaryotic hosts from comparative genomics.</title>
        <authorList>
            <person name="Giovannini M."/>
            <person name="Petroni G."/>
            <person name="Castelli M."/>
        </authorList>
    </citation>
    <scope>NUCLEOTIDE SEQUENCE [LARGE SCALE GENOMIC DNA]</scope>
    <source>
        <strain evidence="4 5">US_Bl 15I1</strain>
    </source>
</reference>